<dbReference type="InterPro" id="IPR018062">
    <property type="entry name" value="HTH_AraC-typ_CS"/>
</dbReference>
<dbReference type="SUPFAM" id="SSF51215">
    <property type="entry name" value="Regulatory protein AraC"/>
    <property type="match status" value="1"/>
</dbReference>
<accession>A0ABT2UDH8</accession>
<keyword evidence="3" id="KW-0804">Transcription</keyword>
<dbReference type="PANTHER" id="PTHR43280">
    <property type="entry name" value="ARAC-FAMILY TRANSCRIPTIONAL REGULATOR"/>
    <property type="match status" value="1"/>
</dbReference>
<comment type="caution">
    <text evidence="5">The sequence shown here is derived from an EMBL/GenBank/DDBJ whole genome shotgun (WGS) entry which is preliminary data.</text>
</comment>
<evidence type="ECO:0000313" key="6">
    <source>
        <dbReference type="Proteomes" id="UP001652445"/>
    </source>
</evidence>
<feature type="domain" description="HTH araC/xylS-type" evidence="4">
    <location>
        <begin position="176"/>
        <end position="274"/>
    </location>
</feature>
<dbReference type="SMART" id="SM00342">
    <property type="entry name" value="HTH_ARAC"/>
    <property type="match status" value="1"/>
</dbReference>
<protein>
    <submittedName>
        <fullName evidence="5">AraC family transcriptional regulator</fullName>
    </submittedName>
</protein>
<dbReference type="Pfam" id="PF12833">
    <property type="entry name" value="HTH_18"/>
    <property type="match status" value="1"/>
</dbReference>
<dbReference type="InterPro" id="IPR037923">
    <property type="entry name" value="HTH-like"/>
</dbReference>
<keyword evidence="6" id="KW-1185">Reference proteome</keyword>
<dbReference type="Proteomes" id="UP001652445">
    <property type="component" value="Unassembled WGS sequence"/>
</dbReference>
<dbReference type="SUPFAM" id="SSF46689">
    <property type="entry name" value="Homeodomain-like"/>
    <property type="match status" value="1"/>
</dbReference>
<evidence type="ECO:0000256" key="1">
    <source>
        <dbReference type="ARBA" id="ARBA00023015"/>
    </source>
</evidence>
<dbReference type="InterPro" id="IPR014710">
    <property type="entry name" value="RmlC-like_jellyroll"/>
</dbReference>
<dbReference type="InterPro" id="IPR003313">
    <property type="entry name" value="AraC-bd"/>
</dbReference>
<dbReference type="RefSeq" id="WP_262684081.1">
    <property type="nucleotide sequence ID" value="NZ_JAOQIO010000034.1"/>
</dbReference>
<evidence type="ECO:0000256" key="2">
    <source>
        <dbReference type="ARBA" id="ARBA00023125"/>
    </source>
</evidence>
<gene>
    <name evidence="5" type="ORF">OB236_11295</name>
</gene>
<dbReference type="PANTHER" id="PTHR43280:SF2">
    <property type="entry name" value="HTH-TYPE TRANSCRIPTIONAL REGULATOR EXSA"/>
    <property type="match status" value="1"/>
</dbReference>
<dbReference type="PRINTS" id="PR00032">
    <property type="entry name" value="HTHARAC"/>
</dbReference>
<keyword evidence="2" id="KW-0238">DNA-binding</keyword>
<dbReference type="InterPro" id="IPR018060">
    <property type="entry name" value="HTH_AraC"/>
</dbReference>
<dbReference type="Gene3D" id="2.60.120.10">
    <property type="entry name" value="Jelly Rolls"/>
    <property type="match status" value="1"/>
</dbReference>
<dbReference type="InterPro" id="IPR009057">
    <property type="entry name" value="Homeodomain-like_sf"/>
</dbReference>
<dbReference type="PROSITE" id="PS00041">
    <property type="entry name" value="HTH_ARAC_FAMILY_1"/>
    <property type="match status" value="1"/>
</dbReference>
<dbReference type="PROSITE" id="PS01124">
    <property type="entry name" value="HTH_ARAC_FAMILY_2"/>
    <property type="match status" value="1"/>
</dbReference>
<proteinExistence type="predicted"/>
<reference evidence="5 6" key="1">
    <citation type="submission" date="2022-09" db="EMBL/GenBank/DDBJ databases">
        <authorList>
            <person name="Han X.L."/>
            <person name="Wang Q."/>
            <person name="Lu T."/>
        </authorList>
    </citation>
    <scope>NUCLEOTIDE SEQUENCE [LARGE SCALE GENOMIC DNA]</scope>
    <source>
        <strain evidence="5 6">WQ 127069</strain>
    </source>
</reference>
<dbReference type="EMBL" id="JAOQIO010000034">
    <property type="protein sequence ID" value="MCU6792705.1"/>
    <property type="molecule type" value="Genomic_DNA"/>
</dbReference>
<evidence type="ECO:0000259" key="4">
    <source>
        <dbReference type="PROSITE" id="PS01124"/>
    </source>
</evidence>
<dbReference type="Pfam" id="PF02311">
    <property type="entry name" value="AraC_binding"/>
    <property type="match status" value="1"/>
</dbReference>
<evidence type="ECO:0000313" key="5">
    <source>
        <dbReference type="EMBL" id="MCU6792705.1"/>
    </source>
</evidence>
<sequence>MSEYSLLLNRCNEVYFTVSGTFGKYRCEPTWSWQPPSFHDYDVWYAVSGQGEMQINEVSYDIQPGSCFVIRPGDRVTAEQNPHHMLTVLFCHFIVNDITKEAAETLILPDKRCVNFREMSAIEPLLQQLIELAHRQAEDDPIEINLLLKLILTRWIRESERQSMPHQSYYHKQIILKIQDSIRLSLSETVNYESLAKSVGFTARYVSKLMKEYTGITLKETVTKLRMERAVHLLTETTMSVTEISSALGYTDIYTFSKLFKRHFGYAPSRLRSLHPADTGNDE</sequence>
<organism evidence="5 6">
    <name type="scientific">Paenibacillus baimaensis</name>
    <dbReference type="NCBI Taxonomy" id="2982185"/>
    <lineage>
        <taxon>Bacteria</taxon>
        <taxon>Bacillati</taxon>
        <taxon>Bacillota</taxon>
        <taxon>Bacilli</taxon>
        <taxon>Bacillales</taxon>
        <taxon>Paenibacillaceae</taxon>
        <taxon>Paenibacillus</taxon>
    </lineage>
</organism>
<keyword evidence="1" id="KW-0805">Transcription regulation</keyword>
<dbReference type="Gene3D" id="1.10.10.60">
    <property type="entry name" value="Homeodomain-like"/>
    <property type="match status" value="2"/>
</dbReference>
<evidence type="ECO:0000256" key="3">
    <source>
        <dbReference type="ARBA" id="ARBA00023163"/>
    </source>
</evidence>
<dbReference type="InterPro" id="IPR020449">
    <property type="entry name" value="Tscrpt_reg_AraC-type_HTH"/>
</dbReference>
<name>A0ABT2UDH8_9BACL</name>